<evidence type="ECO:0000256" key="6">
    <source>
        <dbReference type="ARBA" id="ARBA00023033"/>
    </source>
</evidence>
<comment type="caution">
    <text evidence="9">The sequence shown here is derived from an EMBL/GenBank/DDBJ whole genome shotgun (WGS) entry which is preliminary data.</text>
</comment>
<dbReference type="EMBL" id="JBICCN010000026">
    <property type="protein sequence ID" value="KAL3102274.1"/>
    <property type="molecule type" value="Genomic_DNA"/>
</dbReference>
<keyword evidence="6" id="KW-0503">Monooxygenase</keyword>
<dbReference type="PRINTS" id="PR00372">
    <property type="entry name" value="FYWHYDRXLASE"/>
</dbReference>
<dbReference type="PROSITE" id="PS51410">
    <property type="entry name" value="BH4_AAA_HYDROXYL_2"/>
    <property type="match status" value="1"/>
</dbReference>
<keyword evidence="5 7" id="KW-0408">Iron</keyword>
<dbReference type="PANTHER" id="PTHR11473:SF15">
    <property type="entry name" value="TYROSINE 3-MONOOXYGENASE"/>
    <property type="match status" value="1"/>
</dbReference>
<comment type="similarity">
    <text evidence="2">Belongs to the biopterin-dependent aromatic amino acid hydroxylase family.</text>
</comment>
<dbReference type="SUPFAM" id="SSF56534">
    <property type="entry name" value="Aromatic aminoacid monoxygenases, catalytic and oligomerization domains"/>
    <property type="match status" value="1"/>
</dbReference>
<comment type="cofactor">
    <cofactor evidence="1 7">
        <name>Fe(2+)</name>
        <dbReference type="ChEBI" id="CHEBI:29033"/>
    </cofactor>
</comment>
<dbReference type="PANTHER" id="PTHR11473">
    <property type="entry name" value="AROMATIC AMINO ACID HYDROXYLASE"/>
    <property type="match status" value="1"/>
</dbReference>
<dbReference type="InterPro" id="IPR036951">
    <property type="entry name" value="ArAA_hydroxylase_sf"/>
</dbReference>
<keyword evidence="10" id="KW-1185">Reference proteome</keyword>
<feature type="binding site" evidence="7">
    <location>
        <position position="321"/>
    </location>
    <ligand>
        <name>Fe cation</name>
        <dbReference type="ChEBI" id="CHEBI:24875"/>
    </ligand>
</feature>
<evidence type="ECO:0000313" key="9">
    <source>
        <dbReference type="EMBL" id="KAL3102274.1"/>
    </source>
</evidence>
<sequence length="517" mass="58976">MSTFANTKSGTNKSLSFCRRDSLIKQASLDRVQNEGLRRQNTLLSRQELERQALCKPVRLNNWPLVGYALANCPVSIGLRLEHLDTRPDLAHPDELEIRAQLSGRKAQFLEVLTKLVVEKAIERIELSHFIGQTEEEKDKKTETKLGREIWFPRHVSELDKSTHVMVKYEPTEDPKHPGFGDQQYIARRAELNALANGFRHGDSLPFICYSDEENKTWRVAYEQLKELRETHTCEEYQRNIREMEREEIITADRIPQMRPLSLYIQKRTGFELRPCGGLLSARDFLASLAFRVFQATLYVRHASSPHHCPEPDVIHEVLGHCPMFADEHLAQMSQEIGLLSLGASDEQIERLATVYWFIVEFGLCRQNGQLRAIGAGLLSAFGELKFACSDGPGHELFVAELAAQRSYVDSDYQPVYFVAESIRKAMESIRAYALSMRPQRINIYHPLSRSIQSVPSHALIGKRMGQLQKECTELSQLMDEMKTEEENGIIRNPTNGIGTTFGGYNTIGTNRIRSNK</sequence>
<dbReference type="GO" id="GO:0004497">
    <property type="term" value="F:monooxygenase activity"/>
    <property type="evidence" value="ECO:0007669"/>
    <property type="project" value="UniProtKB-KW"/>
</dbReference>
<gene>
    <name evidence="9" type="ORF">niasHS_003683</name>
</gene>
<dbReference type="Pfam" id="PF00351">
    <property type="entry name" value="Biopterin_H"/>
    <property type="match status" value="1"/>
</dbReference>
<evidence type="ECO:0000259" key="8">
    <source>
        <dbReference type="PROSITE" id="PS51410"/>
    </source>
</evidence>
<feature type="binding site" evidence="7">
    <location>
        <position position="361"/>
    </location>
    <ligand>
        <name>Fe cation</name>
        <dbReference type="ChEBI" id="CHEBI:24875"/>
    </ligand>
</feature>
<protein>
    <recommendedName>
        <fullName evidence="8">Biopterin-dependent aromatic amino acid hydroxylase family profile domain-containing protein</fullName>
    </recommendedName>
</protein>
<feature type="domain" description="Biopterin-dependent aromatic amino acid hydroxylase family profile" evidence="8">
    <location>
        <begin position="137"/>
        <end position="483"/>
    </location>
</feature>
<dbReference type="InterPro" id="IPR001273">
    <property type="entry name" value="ArAA_hydroxylase"/>
</dbReference>
<dbReference type="InterPro" id="IPR019774">
    <property type="entry name" value="Aromatic-AA_hydroxylase_C"/>
</dbReference>
<evidence type="ECO:0000256" key="5">
    <source>
        <dbReference type="ARBA" id="ARBA00023004"/>
    </source>
</evidence>
<dbReference type="GO" id="GO:0046872">
    <property type="term" value="F:metal ion binding"/>
    <property type="evidence" value="ECO:0007669"/>
    <property type="project" value="UniProtKB-KW"/>
</dbReference>
<keyword evidence="4" id="KW-0560">Oxidoreductase</keyword>
<dbReference type="PROSITE" id="PS00367">
    <property type="entry name" value="BH4_AAA_HYDROXYL_1"/>
    <property type="match status" value="1"/>
</dbReference>
<accession>A0ABD2KHN9</accession>
<dbReference type="InterPro" id="IPR036329">
    <property type="entry name" value="Aro-AA_hydroxylase_C_sf"/>
</dbReference>
<evidence type="ECO:0000256" key="2">
    <source>
        <dbReference type="ARBA" id="ARBA00009712"/>
    </source>
</evidence>
<proteinExistence type="inferred from homology"/>
<evidence type="ECO:0000256" key="7">
    <source>
        <dbReference type="PIRSR" id="PIRSR601273-2"/>
    </source>
</evidence>
<organism evidence="9 10">
    <name type="scientific">Heterodera schachtii</name>
    <name type="common">Sugarbeet cyst nematode worm</name>
    <name type="synonym">Tylenchus schachtii</name>
    <dbReference type="NCBI Taxonomy" id="97005"/>
    <lineage>
        <taxon>Eukaryota</taxon>
        <taxon>Metazoa</taxon>
        <taxon>Ecdysozoa</taxon>
        <taxon>Nematoda</taxon>
        <taxon>Chromadorea</taxon>
        <taxon>Rhabditida</taxon>
        <taxon>Tylenchina</taxon>
        <taxon>Tylenchomorpha</taxon>
        <taxon>Tylenchoidea</taxon>
        <taxon>Heteroderidae</taxon>
        <taxon>Heteroderinae</taxon>
        <taxon>Heterodera</taxon>
    </lineage>
</organism>
<reference evidence="9 10" key="1">
    <citation type="submission" date="2024-10" db="EMBL/GenBank/DDBJ databases">
        <authorList>
            <person name="Kim D."/>
        </authorList>
    </citation>
    <scope>NUCLEOTIDE SEQUENCE [LARGE SCALE GENOMIC DNA]</scope>
    <source>
        <strain evidence="9">Taebaek</strain>
    </source>
</reference>
<dbReference type="Gene3D" id="1.10.800.10">
    <property type="entry name" value="Aromatic amino acid hydroxylase"/>
    <property type="match status" value="1"/>
</dbReference>
<evidence type="ECO:0000256" key="3">
    <source>
        <dbReference type="ARBA" id="ARBA00022723"/>
    </source>
</evidence>
<dbReference type="AlphaFoldDB" id="A0ABD2KHN9"/>
<evidence type="ECO:0000256" key="1">
    <source>
        <dbReference type="ARBA" id="ARBA00001954"/>
    </source>
</evidence>
<keyword evidence="3 7" id="KW-0479">Metal-binding</keyword>
<evidence type="ECO:0000256" key="4">
    <source>
        <dbReference type="ARBA" id="ARBA00023002"/>
    </source>
</evidence>
<dbReference type="InterPro" id="IPR018301">
    <property type="entry name" value="ArAA_hydroxylase_Fe/CU_BS"/>
</dbReference>
<dbReference type="Proteomes" id="UP001620645">
    <property type="component" value="Unassembled WGS sequence"/>
</dbReference>
<evidence type="ECO:0000313" key="10">
    <source>
        <dbReference type="Proteomes" id="UP001620645"/>
    </source>
</evidence>
<name>A0ABD2KHN9_HETSC</name>
<feature type="binding site" evidence="7">
    <location>
        <position position="316"/>
    </location>
    <ligand>
        <name>Fe cation</name>
        <dbReference type="ChEBI" id="CHEBI:24875"/>
    </ligand>
</feature>